<sequence>MKRLLIKDIRYVYCMDEADTFLEHTDIYIEGNVIKQIGKDLRIPADGIRVIDGAGKLALPGFVNTHHHFYQNITRNIPVMQKGNLLGWLLYSYGAWENMQEEDVRAAARLAVAELLMTGCTTSMDFMYFFPHGRHRLMDAEFEEVQKLGLRFHGFRGCMPVMEGDLPVKLKEQLGIDASGLIETYDDILEDCDRTFQKYHDSSRFSMTRVGVGPTTVVFENPDFMKELKAMADRYKGLCHTHLHPRPDEMKKCDEAYHMRPHQWLESIGWMDKNVSFAHISRHTADELDILARNGACVTQSPSCHMRLGYPVAPALEADERGIPVSIGVDGGASNDSGDMLGELRTMMYVHRIDGSHPGYGPEQWLNAKEVFKMATVNGAKCLNRDDIGMLKEGMAADVVLFSMIQPGYAGALTDPRGALVYCGNNHLADTSIVNGNVLIENGVFLAGDLRQITEDANRATERILHQVKEKTGIDYAKWEV</sequence>
<name>A0ABQ0AY90_9FIRM</name>
<dbReference type="SUPFAM" id="SSF51556">
    <property type="entry name" value="Metallo-dependent hydrolases"/>
    <property type="match status" value="1"/>
</dbReference>
<proteinExistence type="predicted"/>
<evidence type="ECO:0000256" key="1">
    <source>
        <dbReference type="ARBA" id="ARBA00022801"/>
    </source>
</evidence>
<keyword evidence="4" id="KW-1185">Reference proteome</keyword>
<comment type="caution">
    <text evidence="3">The sequence shown here is derived from an EMBL/GenBank/DDBJ whole genome shotgun (WGS) entry which is preliminary data.</text>
</comment>
<dbReference type="Pfam" id="PF01979">
    <property type="entry name" value="Amidohydro_1"/>
    <property type="match status" value="1"/>
</dbReference>
<dbReference type="Proteomes" id="UP001600894">
    <property type="component" value="Unassembled WGS sequence"/>
</dbReference>
<evidence type="ECO:0000259" key="2">
    <source>
        <dbReference type="Pfam" id="PF01979"/>
    </source>
</evidence>
<dbReference type="Gene3D" id="2.30.40.10">
    <property type="entry name" value="Urease, subunit C, domain 1"/>
    <property type="match status" value="1"/>
</dbReference>
<reference evidence="3 4" key="1">
    <citation type="submission" date="2024-04" db="EMBL/GenBank/DDBJ databases">
        <title>Defined microbial consortia suppress multidrug-resistant proinflammatory Enterobacteriaceae via ecological control.</title>
        <authorList>
            <person name="Furuichi M."/>
            <person name="Kawaguchi T."/>
            <person name="Pust M."/>
            <person name="Yasuma K."/>
            <person name="Plichta D."/>
            <person name="Hasegawa N."/>
            <person name="Ohya T."/>
            <person name="Bhattarai S."/>
            <person name="Sasajima S."/>
            <person name="Aoto Y."/>
            <person name="Tuganbaev T."/>
            <person name="Yaginuma M."/>
            <person name="Ueda M."/>
            <person name="Okahashi N."/>
            <person name="Amafuji K."/>
            <person name="Kiridooshi Y."/>
            <person name="Sugita K."/>
            <person name="Strazar M."/>
            <person name="Skelly A."/>
            <person name="Suda W."/>
            <person name="Hattori M."/>
            <person name="Nakamoto N."/>
            <person name="Caballero S."/>
            <person name="Norman J."/>
            <person name="Olle B."/>
            <person name="Tanoue T."/>
            <person name="Arita M."/>
            <person name="Bucci V."/>
            <person name="Atarashi K."/>
            <person name="Xavier R."/>
            <person name="Honda K."/>
        </authorList>
    </citation>
    <scope>NUCLEOTIDE SEQUENCE [LARGE SCALE GENOMIC DNA]</scope>
    <source>
        <strain evidence="4">f13</strain>
    </source>
</reference>
<dbReference type="InterPro" id="IPR032466">
    <property type="entry name" value="Metal_Hydrolase"/>
</dbReference>
<dbReference type="InterPro" id="IPR011059">
    <property type="entry name" value="Metal-dep_hydrolase_composite"/>
</dbReference>
<dbReference type="InterPro" id="IPR006680">
    <property type="entry name" value="Amidohydro-rel"/>
</dbReference>
<dbReference type="InterPro" id="IPR050287">
    <property type="entry name" value="MTA/SAH_deaminase"/>
</dbReference>
<accession>A0ABQ0AY90</accession>
<dbReference type="RefSeq" id="WP_390469902.1">
    <property type="nucleotide sequence ID" value="NZ_BAABXL010000001.1"/>
</dbReference>
<feature type="domain" description="Amidohydrolase-related" evidence="2">
    <location>
        <begin position="58"/>
        <end position="436"/>
    </location>
</feature>
<organism evidence="3 4">
    <name type="scientific">Enterocloster alcoholdehydrogenati</name>
    <dbReference type="NCBI Taxonomy" id="2547410"/>
    <lineage>
        <taxon>Bacteria</taxon>
        <taxon>Bacillati</taxon>
        <taxon>Bacillota</taxon>
        <taxon>Clostridia</taxon>
        <taxon>Lachnospirales</taxon>
        <taxon>Lachnospiraceae</taxon>
        <taxon>Enterocloster</taxon>
    </lineage>
</organism>
<dbReference type="SUPFAM" id="SSF51338">
    <property type="entry name" value="Composite domain of metallo-dependent hydrolases"/>
    <property type="match status" value="2"/>
</dbReference>
<dbReference type="Gene3D" id="3.20.20.140">
    <property type="entry name" value="Metal-dependent hydrolases"/>
    <property type="match status" value="1"/>
</dbReference>
<dbReference type="PANTHER" id="PTHR43794:SF11">
    <property type="entry name" value="AMIDOHYDROLASE-RELATED DOMAIN-CONTAINING PROTEIN"/>
    <property type="match status" value="1"/>
</dbReference>
<keyword evidence="1" id="KW-0378">Hydrolase</keyword>
<evidence type="ECO:0000313" key="3">
    <source>
        <dbReference type="EMBL" id="GAA6268994.1"/>
    </source>
</evidence>
<dbReference type="PANTHER" id="PTHR43794">
    <property type="entry name" value="AMINOHYDROLASE SSNA-RELATED"/>
    <property type="match status" value="1"/>
</dbReference>
<protein>
    <submittedName>
        <fullName evidence="3">8-oxoguanine deaminase</fullName>
    </submittedName>
</protein>
<evidence type="ECO:0000313" key="4">
    <source>
        <dbReference type="Proteomes" id="UP001600894"/>
    </source>
</evidence>
<gene>
    <name evidence="3" type="ORF">F130042H8_20540</name>
</gene>
<dbReference type="EMBL" id="BAABXL010000001">
    <property type="protein sequence ID" value="GAA6268994.1"/>
    <property type="molecule type" value="Genomic_DNA"/>
</dbReference>